<comment type="similarity">
    <text evidence="1">Belongs to the barstar family.</text>
</comment>
<evidence type="ECO:0000313" key="3">
    <source>
        <dbReference type="EMBL" id="AFZ24157.1"/>
    </source>
</evidence>
<dbReference type="KEGG" id="csg:Cylst_1908"/>
<feature type="domain" description="Barstar (barnase inhibitor)" evidence="2">
    <location>
        <begin position="3"/>
        <end position="86"/>
    </location>
</feature>
<dbReference type="Proteomes" id="UP000010475">
    <property type="component" value="Chromosome"/>
</dbReference>
<dbReference type="RefSeq" id="WP_015207413.1">
    <property type="nucleotide sequence ID" value="NC_019757.1"/>
</dbReference>
<dbReference type="eggNOG" id="COG2732">
    <property type="taxonomic scope" value="Bacteria"/>
</dbReference>
<reference evidence="3 4" key="1">
    <citation type="submission" date="2012-06" db="EMBL/GenBank/DDBJ databases">
        <title>Finished chromosome of genome of Cylindrospermum stagnale PCC 7417.</title>
        <authorList>
            <consortium name="US DOE Joint Genome Institute"/>
            <person name="Gugger M."/>
            <person name="Coursin T."/>
            <person name="Rippka R."/>
            <person name="Tandeau De Marsac N."/>
            <person name="Huntemann M."/>
            <person name="Wei C.-L."/>
            <person name="Han J."/>
            <person name="Detter J.C."/>
            <person name="Han C."/>
            <person name="Tapia R."/>
            <person name="Chen A."/>
            <person name="Kyrpides N."/>
            <person name="Mavromatis K."/>
            <person name="Markowitz V."/>
            <person name="Szeto E."/>
            <person name="Ivanova N."/>
            <person name="Pagani I."/>
            <person name="Pati A."/>
            <person name="Goodwin L."/>
            <person name="Nordberg H.P."/>
            <person name="Cantor M.N."/>
            <person name="Hua S.X."/>
            <person name="Woyke T."/>
            <person name="Kerfeld C.A."/>
        </authorList>
    </citation>
    <scope>NUCLEOTIDE SEQUENCE [LARGE SCALE GENOMIC DNA]</scope>
    <source>
        <strain evidence="3 4">PCC 7417</strain>
    </source>
</reference>
<dbReference type="SUPFAM" id="SSF52038">
    <property type="entry name" value="Barstar-related"/>
    <property type="match status" value="1"/>
</dbReference>
<sequence>MEILLDGKAIFTEYDFHRQIAQLLDFGEYYGNNLDALWDVLTTVVERPVNLIWYNSAISHKNLGGETFQKIVKALQSVQASDQKMGWDTRFEFELC</sequence>
<dbReference type="STRING" id="56107.Cylst_1908"/>
<dbReference type="InterPro" id="IPR035905">
    <property type="entry name" value="Barstar-like_sf"/>
</dbReference>
<dbReference type="OrthoDB" id="7575400at2"/>
<protein>
    <submittedName>
        <fullName evidence="3">Barstar, RNAse (Barnase) inhibitor</fullName>
    </submittedName>
</protein>
<organism evidence="3 4">
    <name type="scientific">Cylindrospermum stagnale PCC 7417</name>
    <dbReference type="NCBI Taxonomy" id="56107"/>
    <lineage>
        <taxon>Bacteria</taxon>
        <taxon>Bacillati</taxon>
        <taxon>Cyanobacteriota</taxon>
        <taxon>Cyanophyceae</taxon>
        <taxon>Nostocales</taxon>
        <taxon>Nostocaceae</taxon>
        <taxon>Cylindrospermum</taxon>
    </lineage>
</organism>
<proteinExistence type="inferred from homology"/>
<dbReference type="Pfam" id="PF01337">
    <property type="entry name" value="Barstar"/>
    <property type="match status" value="1"/>
</dbReference>
<evidence type="ECO:0000313" key="4">
    <source>
        <dbReference type="Proteomes" id="UP000010475"/>
    </source>
</evidence>
<evidence type="ECO:0000256" key="1">
    <source>
        <dbReference type="ARBA" id="ARBA00006845"/>
    </source>
</evidence>
<accession>K9WXD4</accession>
<evidence type="ECO:0000259" key="2">
    <source>
        <dbReference type="Pfam" id="PF01337"/>
    </source>
</evidence>
<keyword evidence="4" id="KW-1185">Reference proteome</keyword>
<dbReference type="PATRIC" id="fig|56107.3.peg.2121"/>
<dbReference type="InterPro" id="IPR000468">
    <property type="entry name" value="Barstar"/>
</dbReference>
<gene>
    <name evidence="3" type="ORF">Cylst_1908</name>
</gene>
<dbReference type="HOGENOM" id="CLU_121832_2_2_3"/>
<name>K9WXD4_9NOST</name>
<dbReference type="AlphaFoldDB" id="K9WXD4"/>
<dbReference type="EMBL" id="CP003642">
    <property type="protein sequence ID" value="AFZ24157.1"/>
    <property type="molecule type" value="Genomic_DNA"/>
</dbReference>
<dbReference type="Gene3D" id="3.30.370.10">
    <property type="entry name" value="Barstar-like"/>
    <property type="match status" value="1"/>
</dbReference>